<dbReference type="AlphaFoldDB" id="A0A8K0R1J0"/>
<protein>
    <submittedName>
        <fullName evidence="1">Uncharacterized protein</fullName>
    </submittedName>
</protein>
<name>A0A8K0R1J0_9PLEO</name>
<dbReference type="Proteomes" id="UP000813461">
    <property type="component" value="Unassembled WGS sequence"/>
</dbReference>
<reference evidence="1" key="1">
    <citation type="journal article" date="2021" name="Nat. Commun.">
        <title>Genetic determinants of endophytism in the Arabidopsis root mycobiome.</title>
        <authorList>
            <person name="Mesny F."/>
            <person name="Miyauchi S."/>
            <person name="Thiergart T."/>
            <person name="Pickel B."/>
            <person name="Atanasova L."/>
            <person name="Karlsson M."/>
            <person name="Huettel B."/>
            <person name="Barry K.W."/>
            <person name="Haridas S."/>
            <person name="Chen C."/>
            <person name="Bauer D."/>
            <person name="Andreopoulos W."/>
            <person name="Pangilinan J."/>
            <person name="LaButti K."/>
            <person name="Riley R."/>
            <person name="Lipzen A."/>
            <person name="Clum A."/>
            <person name="Drula E."/>
            <person name="Henrissat B."/>
            <person name="Kohler A."/>
            <person name="Grigoriev I.V."/>
            <person name="Martin F.M."/>
            <person name="Hacquard S."/>
        </authorList>
    </citation>
    <scope>NUCLEOTIDE SEQUENCE</scope>
    <source>
        <strain evidence="1">MPI-SDFR-AT-0120</strain>
    </source>
</reference>
<comment type="caution">
    <text evidence="1">The sequence shown here is derived from an EMBL/GenBank/DDBJ whole genome shotgun (WGS) entry which is preliminary data.</text>
</comment>
<keyword evidence="2" id="KW-1185">Reference proteome</keyword>
<organism evidence="1 2">
    <name type="scientific">Paraphoma chrysanthemicola</name>
    <dbReference type="NCBI Taxonomy" id="798071"/>
    <lineage>
        <taxon>Eukaryota</taxon>
        <taxon>Fungi</taxon>
        <taxon>Dikarya</taxon>
        <taxon>Ascomycota</taxon>
        <taxon>Pezizomycotina</taxon>
        <taxon>Dothideomycetes</taxon>
        <taxon>Pleosporomycetidae</taxon>
        <taxon>Pleosporales</taxon>
        <taxon>Pleosporineae</taxon>
        <taxon>Phaeosphaeriaceae</taxon>
        <taxon>Paraphoma</taxon>
    </lineage>
</organism>
<sequence length="76" mass="8375">MFSLILTVGSSWFTTSYLRDCSPSTPLNCEINNKSEAITDDVRALGVPQKREEACYALSAAQKSHLRTSYAQPSMS</sequence>
<proteinExistence type="predicted"/>
<gene>
    <name evidence="1" type="ORF">FB567DRAFT_531206</name>
</gene>
<dbReference type="EMBL" id="JAGMVJ010000014">
    <property type="protein sequence ID" value="KAH7082402.1"/>
    <property type="molecule type" value="Genomic_DNA"/>
</dbReference>
<evidence type="ECO:0000313" key="1">
    <source>
        <dbReference type="EMBL" id="KAH7082402.1"/>
    </source>
</evidence>
<accession>A0A8K0R1J0</accession>
<evidence type="ECO:0000313" key="2">
    <source>
        <dbReference type="Proteomes" id="UP000813461"/>
    </source>
</evidence>